<dbReference type="InterPro" id="IPR011658">
    <property type="entry name" value="PA14_dom"/>
</dbReference>
<dbReference type="PROSITE" id="PS51820">
    <property type="entry name" value="PA14"/>
    <property type="match status" value="1"/>
</dbReference>
<dbReference type="KEGG" id="rhoz:GXP67_18570"/>
<dbReference type="SUPFAM" id="SSF56988">
    <property type="entry name" value="Anthrax protective antigen"/>
    <property type="match status" value="1"/>
</dbReference>
<gene>
    <name evidence="2" type="ORF">GXP67_18570</name>
</gene>
<reference evidence="2 3" key="1">
    <citation type="submission" date="2020-01" db="EMBL/GenBank/DDBJ databases">
        <authorList>
            <person name="Kim M.K."/>
        </authorList>
    </citation>
    <scope>NUCLEOTIDE SEQUENCE [LARGE SCALE GENOMIC DNA]</scope>
    <source>
        <strain evidence="2 3">172606-1</strain>
    </source>
</reference>
<keyword evidence="3" id="KW-1185">Reference proteome</keyword>
<name>A0A6C0GLH7_9BACT</name>
<dbReference type="Pfam" id="PF07691">
    <property type="entry name" value="PA14"/>
    <property type="match status" value="1"/>
</dbReference>
<feature type="domain" description="PA14" evidence="1">
    <location>
        <begin position="252"/>
        <end position="391"/>
    </location>
</feature>
<dbReference type="InterPro" id="IPR037524">
    <property type="entry name" value="PA14/GLEYA"/>
</dbReference>
<proteinExistence type="predicted"/>
<accession>A0A6C0GLH7</accession>
<organism evidence="2 3">
    <name type="scientific">Rhodocytophaga rosea</name>
    <dbReference type="NCBI Taxonomy" id="2704465"/>
    <lineage>
        <taxon>Bacteria</taxon>
        <taxon>Pseudomonadati</taxon>
        <taxon>Bacteroidota</taxon>
        <taxon>Cytophagia</taxon>
        <taxon>Cytophagales</taxon>
        <taxon>Rhodocytophagaceae</taxon>
        <taxon>Rhodocytophaga</taxon>
    </lineage>
</organism>
<dbReference type="EMBL" id="CP048222">
    <property type="protein sequence ID" value="QHT68503.1"/>
    <property type="molecule type" value="Genomic_DNA"/>
</dbReference>
<dbReference type="RefSeq" id="WP_162444514.1">
    <property type="nucleotide sequence ID" value="NZ_CP048222.1"/>
</dbReference>
<evidence type="ECO:0000313" key="3">
    <source>
        <dbReference type="Proteomes" id="UP000480178"/>
    </source>
</evidence>
<dbReference type="SMART" id="SM00758">
    <property type="entry name" value="PA14"/>
    <property type="match status" value="1"/>
</dbReference>
<dbReference type="InterPro" id="IPR010496">
    <property type="entry name" value="AL/BT2_dom"/>
</dbReference>
<dbReference type="Gene3D" id="2.60.120.560">
    <property type="entry name" value="Exo-inulinase, domain 1"/>
    <property type="match status" value="1"/>
</dbReference>
<dbReference type="Gene3D" id="3.90.182.10">
    <property type="entry name" value="Toxin - Anthrax Protective Antigen,domain 1"/>
    <property type="match status" value="1"/>
</dbReference>
<sequence>MTLSRFSWKIIPLLIFCCFTHFFALAQKSLLFTPVSLDDLSAFKPVAGNWKISGDVTADRSKDQTLQVSSGKGVLVNLPDSKNKDNIFAGFEHGNIELELDFMMAKGSNSGIYLQGRYEVQLFDSWGVTNSRSSDCAAIYGRWDEKRPDGQKSYEGHPPRVNVSRAPGLWQTMKIVFQAPVFNAQGKKTKNARFIKVIHNGVVVHENVELTGPTQSAAFQVEKPFGPLMLQGDHGPVAFRNIRYKRYDQPAVQLNNLAYKYYEGKFNNQADFIQLTAKKSGKVEEKAQLVESPNNFALQLNGTFQAPSSGEYLFEIKCMGGATLSIDGKPVISYDGFHYPEEWASGQTNLQAGSHEMTINYFRSQYPWLRSMLSMYVEGPGVVRQPVALPTSLPDPEYIEPILVNTPETRMVRSFIWDNNHKRTNCISVGEPGGIHYTVDLNQGSLFQVWKGGFLDATDMWHDRGEPQIVKPVGSTLIMSGEPALAMLASNNAVWPDSVKETDNFQFKGYSVDARNRPTFRYTMNGLNIQDQTLPDDNNRMLNRQIQVKSNGQDTKNLWCLVASGSKISQLPDGAYSINDKMYYLEVETGGEKPVIRKSKNREELLIPVRLKDNQASVKYRIIW</sequence>
<protein>
    <submittedName>
        <fullName evidence="2">DUF1080 domain-containing protein</fullName>
    </submittedName>
</protein>
<evidence type="ECO:0000313" key="2">
    <source>
        <dbReference type="EMBL" id="QHT68503.1"/>
    </source>
</evidence>
<dbReference type="Proteomes" id="UP000480178">
    <property type="component" value="Chromosome"/>
</dbReference>
<dbReference type="GO" id="GO:0016787">
    <property type="term" value="F:hydrolase activity"/>
    <property type="evidence" value="ECO:0007669"/>
    <property type="project" value="InterPro"/>
</dbReference>
<dbReference type="Pfam" id="PF06439">
    <property type="entry name" value="3keto-disac_hyd"/>
    <property type="match status" value="1"/>
</dbReference>
<evidence type="ECO:0000259" key="1">
    <source>
        <dbReference type="PROSITE" id="PS51820"/>
    </source>
</evidence>
<dbReference type="AlphaFoldDB" id="A0A6C0GLH7"/>